<dbReference type="Pfam" id="PF12850">
    <property type="entry name" value="Metallophos_2"/>
    <property type="match status" value="1"/>
</dbReference>
<dbReference type="RefSeq" id="WP_310222417.1">
    <property type="nucleotide sequence ID" value="NZ_JAVDSB010000001.1"/>
</dbReference>
<dbReference type="CDD" id="cd00838">
    <property type="entry name" value="MPP_superfamily"/>
    <property type="match status" value="1"/>
</dbReference>
<comment type="caution">
    <text evidence="3">The sequence shown here is derived from an EMBL/GenBank/DDBJ whole genome shotgun (WGS) entry which is preliminary data.</text>
</comment>
<evidence type="ECO:0000256" key="1">
    <source>
        <dbReference type="ARBA" id="ARBA00008950"/>
    </source>
</evidence>
<accession>A0ABU1NPC6</accession>
<name>A0ABU1NPC6_9BACL</name>
<dbReference type="GO" id="GO:0004722">
    <property type="term" value="F:protein serine/threonine phosphatase activity"/>
    <property type="evidence" value="ECO:0007669"/>
    <property type="project" value="UniProtKB-EC"/>
</dbReference>
<comment type="similarity">
    <text evidence="1">Belongs to the metallophosphoesterase superfamily. YfcE family.</text>
</comment>
<dbReference type="PIRSF" id="PIRSF000883">
    <property type="entry name" value="Pesterase_MJ0912"/>
    <property type="match status" value="1"/>
</dbReference>
<dbReference type="InterPro" id="IPR029052">
    <property type="entry name" value="Metallo-depent_PP-like"/>
</dbReference>
<evidence type="ECO:0000313" key="4">
    <source>
        <dbReference type="Proteomes" id="UP001267290"/>
    </source>
</evidence>
<dbReference type="PANTHER" id="PTHR42850:SF2">
    <property type="entry name" value="BLL5683 PROTEIN"/>
    <property type="match status" value="1"/>
</dbReference>
<proteinExistence type="inferred from homology"/>
<dbReference type="InterPro" id="IPR050126">
    <property type="entry name" value="Ap4A_hydrolase"/>
</dbReference>
<protein>
    <submittedName>
        <fullName evidence="3">Protein phosphatase</fullName>
        <ecNumber evidence="3">3.1.3.16</ecNumber>
    </submittedName>
</protein>
<keyword evidence="3" id="KW-0378">Hydrolase</keyword>
<dbReference type="InterPro" id="IPR024654">
    <property type="entry name" value="Calcineurin-like_PHP_lpxH"/>
</dbReference>
<dbReference type="InterPro" id="IPR011152">
    <property type="entry name" value="Pesterase_MJ0912"/>
</dbReference>
<dbReference type="Gene3D" id="3.60.21.10">
    <property type="match status" value="1"/>
</dbReference>
<keyword evidence="4" id="KW-1185">Reference proteome</keyword>
<evidence type="ECO:0000313" key="3">
    <source>
        <dbReference type="EMBL" id="MDR6548882.1"/>
    </source>
</evidence>
<dbReference type="SUPFAM" id="SSF56300">
    <property type="entry name" value="Metallo-dependent phosphatases"/>
    <property type="match status" value="1"/>
</dbReference>
<dbReference type="EC" id="3.1.3.16" evidence="3"/>
<dbReference type="Proteomes" id="UP001267290">
    <property type="component" value="Unassembled WGS sequence"/>
</dbReference>
<organism evidence="3 4">
    <name type="scientific">Paenibacillus qinlingensis</name>
    <dbReference type="NCBI Taxonomy" id="1837343"/>
    <lineage>
        <taxon>Bacteria</taxon>
        <taxon>Bacillati</taxon>
        <taxon>Bacillota</taxon>
        <taxon>Bacilli</taxon>
        <taxon>Bacillales</taxon>
        <taxon>Paenibacillaceae</taxon>
        <taxon>Paenibacillus</taxon>
    </lineage>
</organism>
<evidence type="ECO:0000259" key="2">
    <source>
        <dbReference type="Pfam" id="PF12850"/>
    </source>
</evidence>
<sequence>MVLGRKGTNDMERIAVISDIHGNLPALEAVLSDIERRGITRIFCLGDLVGKGPSSAEVVDLIQQTCEAVVQGNWDLGITLPQELPAGLWQQLSLGDERLAYLKRLPYAIHVNLSGKHIRLFHASAQSVFHRLKREASKNERLAMFENTAMTGSLDGGITPDIVGYGDIHIPYMLTLSNPSEKRESDAVSVEERSCLLGGEDSVVNTNAGEQSHLLSEGDSVVSASANAGEPSGLLLFNVGSVGVPYDGIPQACYCIIEGDNDPTVQAGFALQFVRVPYDIQRAVQMAYEVQMPDSRRYELEITTGLVHLNG</sequence>
<dbReference type="EMBL" id="JAVDSB010000001">
    <property type="protein sequence ID" value="MDR6548882.1"/>
    <property type="molecule type" value="Genomic_DNA"/>
</dbReference>
<reference evidence="3 4" key="1">
    <citation type="submission" date="2023-07" db="EMBL/GenBank/DDBJ databases">
        <title>Sorghum-associated microbial communities from plants grown in Nebraska, USA.</title>
        <authorList>
            <person name="Schachtman D."/>
        </authorList>
    </citation>
    <scope>NUCLEOTIDE SEQUENCE [LARGE SCALE GENOMIC DNA]</scope>
    <source>
        <strain evidence="3 4">CC258</strain>
    </source>
</reference>
<feature type="domain" description="Calcineurin-like phosphoesterase" evidence="2">
    <location>
        <begin position="13"/>
        <end position="140"/>
    </location>
</feature>
<dbReference type="PANTHER" id="PTHR42850">
    <property type="entry name" value="METALLOPHOSPHOESTERASE"/>
    <property type="match status" value="1"/>
</dbReference>
<gene>
    <name evidence="3" type="ORF">J2736_000065</name>
</gene>